<dbReference type="Pfam" id="PF01206">
    <property type="entry name" value="TusA"/>
    <property type="match status" value="1"/>
</dbReference>
<dbReference type="InterPro" id="IPR036868">
    <property type="entry name" value="TusA-like_sf"/>
</dbReference>
<keyword evidence="4" id="KW-1185">Reference proteome</keyword>
<dbReference type="InterPro" id="IPR001455">
    <property type="entry name" value="TusA-like"/>
</dbReference>
<dbReference type="RefSeq" id="WP_133504398.1">
    <property type="nucleotide sequence ID" value="NZ_SNXC01000013.1"/>
</dbReference>
<proteinExistence type="inferred from homology"/>
<accession>A0A4R6M7N0</accession>
<protein>
    <submittedName>
        <fullName evidence="3">TusA-related sulfurtransferase</fullName>
    </submittedName>
</protein>
<evidence type="ECO:0000313" key="4">
    <source>
        <dbReference type="Proteomes" id="UP000294656"/>
    </source>
</evidence>
<dbReference type="EMBL" id="SNXC01000013">
    <property type="protein sequence ID" value="TDO96905.1"/>
    <property type="molecule type" value="Genomic_DNA"/>
</dbReference>
<evidence type="ECO:0000313" key="3">
    <source>
        <dbReference type="EMBL" id="TDO96905.1"/>
    </source>
</evidence>
<comment type="caution">
    <text evidence="3">The sequence shown here is derived from an EMBL/GenBank/DDBJ whole genome shotgun (WGS) entry which is preliminary data.</text>
</comment>
<dbReference type="GO" id="GO:0016740">
    <property type="term" value="F:transferase activity"/>
    <property type="evidence" value="ECO:0007669"/>
    <property type="project" value="UniProtKB-KW"/>
</dbReference>
<gene>
    <name evidence="3" type="ORF">DFP79_2674</name>
</gene>
<dbReference type="OrthoDB" id="9797551at2"/>
<comment type="similarity">
    <text evidence="1">Belongs to the sulfur carrier protein TusA family.</text>
</comment>
<keyword evidence="3" id="KW-0808">Transferase</keyword>
<dbReference type="SUPFAM" id="SSF64307">
    <property type="entry name" value="SirA-like"/>
    <property type="match status" value="1"/>
</dbReference>
<name>A0A4R6M7N0_9GAMM</name>
<dbReference type="AlphaFoldDB" id="A0A4R6M7N0"/>
<evidence type="ECO:0000259" key="2">
    <source>
        <dbReference type="Pfam" id="PF01206"/>
    </source>
</evidence>
<reference evidence="3 4" key="1">
    <citation type="submission" date="2019-03" db="EMBL/GenBank/DDBJ databases">
        <title>Genomic Encyclopedia of Type Strains, Phase III (KMG-III): the genomes of soil and plant-associated and newly described type strains.</title>
        <authorList>
            <person name="Whitman W."/>
        </authorList>
    </citation>
    <scope>NUCLEOTIDE SEQUENCE [LARGE SCALE GENOMIC DNA]</scope>
    <source>
        <strain evidence="3 4">CECT 7378</strain>
    </source>
</reference>
<dbReference type="PANTHER" id="PTHR33279:SF6">
    <property type="entry name" value="SULFUR CARRIER PROTEIN YEDF-RELATED"/>
    <property type="match status" value="1"/>
</dbReference>
<evidence type="ECO:0000256" key="1">
    <source>
        <dbReference type="ARBA" id="ARBA00008984"/>
    </source>
</evidence>
<dbReference type="PANTHER" id="PTHR33279">
    <property type="entry name" value="SULFUR CARRIER PROTEIN YEDF-RELATED"/>
    <property type="match status" value="1"/>
</dbReference>
<organism evidence="3 4">
    <name type="scientific">Marinomonas balearica</name>
    <dbReference type="NCBI Taxonomy" id="491947"/>
    <lineage>
        <taxon>Bacteria</taxon>
        <taxon>Pseudomonadati</taxon>
        <taxon>Pseudomonadota</taxon>
        <taxon>Gammaproteobacteria</taxon>
        <taxon>Oceanospirillales</taxon>
        <taxon>Oceanospirillaceae</taxon>
        <taxon>Marinomonas</taxon>
    </lineage>
</organism>
<feature type="domain" description="UPF0033" evidence="2">
    <location>
        <begin position="13"/>
        <end position="80"/>
    </location>
</feature>
<dbReference type="Proteomes" id="UP000294656">
    <property type="component" value="Unassembled WGS sequence"/>
</dbReference>
<dbReference type="Gene3D" id="3.30.110.40">
    <property type="entry name" value="TusA-like domain"/>
    <property type="match status" value="1"/>
</dbReference>
<sequence length="83" mass="9546">MLPIDTTEYDVFIDALEDRCPMPLLKTKMALTKMSMNGRLCIVASDEGSMKDIPRYIEMSEYIMEQSQIIDGVYMFVIRKGDV</sequence>
<dbReference type="CDD" id="cd00291">
    <property type="entry name" value="SirA_YedF_YeeD"/>
    <property type="match status" value="1"/>
</dbReference>